<dbReference type="Gene3D" id="1.20.120.1870">
    <property type="entry name" value="Fic/DOC protein, Fido domain"/>
    <property type="match status" value="1"/>
</dbReference>
<gene>
    <name evidence="2" type="ORF">K6T79_20720</name>
</gene>
<feature type="domain" description="Fido" evidence="1">
    <location>
        <begin position="1"/>
        <end position="122"/>
    </location>
</feature>
<dbReference type="PROSITE" id="PS51459">
    <property type="entry name" value="FIDO"/>
    <property type="match status" value="1"/>
</dbReference>
<keyword evidence="3" id="KW-1185">Reference proteome</keyword>
<proteinExistence type="predicted"/>
<comment type="caution">
    <text evidence="2">The sequence shown here is derived from an EMBL/GenBank/DDBJ whole genome shotgun (WGS) entry which is preliminary data.</text>
</comment>
<dbReference type="Pfam" id="PF02661">
    <property type="entry name" value="Fic"/>
    <property type="match status" value="1"/>
</dbReference>
<dbReference type="InterPro" id="IPR003812">
    <property type="entry name" value="Fido"/>
</dbReference>
<protein>
    <submittedName>
        <fullName evidence="2">Fic family protein</fullName>
    </submittedName>
</protein>
<dbReference type="Proteomes" id="UP001299596">
    <property type="component" value="Unassembled WGS sequence"/>
</dbReference>
<dbReference type="InterPro" id="IPR053737">
    <property type="entry name" value="Type_II_TA_Toxin"/>
</dbReference>
<accession>A0ABU5XME9</accession>
<sequence length="142" mass="15379">MTDYPTTDEVLIAAEYACGFRPLVRDPGLFESSLMRSATTVFGKDAYPSSWDKAAALLHSLATTQSLADGNKRTAWAACWLMLGLNGHRISPALDVDAAEEFVLEIAANKLNWEEIAARLPGFAEWPSGIGYEPTKLSAKGT</sequence>
<evidence type="ECO:0000313" key="3">
    <source>
        <dbReference type="Proteomes" id="UP001299596"/>
    </source>
</evidence>
<reference evidence="2 3" key="1">
    <citation type="submission" date="2023-12" db="EMBL/GenBank/DDBJ databases">
        <title>Description of new species of Mycobacterium terrae complex isolated from sewage at the Sao Paulo Zoological Park Foundation in Brazil.</title>
        <authorList>
            <person name="Romagnoli C.L."/>
            <person name="Conceicao E.C."/>
            <person name="Machado E."/>
            <person name="Barreto L.B.P.F."/>
            <person name="Sharma A."/>
            <person name="Silva N.M."/>
            <person name="Marques L.E."/>
            <person name="Juliana M.A."/>
            <person name="Lourenco M.C.S."/>
            <person name="Digiampietri L.A."/>
            <person name="Suffys P.N."/>
            <person name="Viana-Niero C."/>
        </authorList>
    </citation>
    <scope>NUCLEOTIDE SEQUENCE [LARGE SCALE GENOMIC DNA]</scope>
    <source>
        <strain evidence="2 3">MYC098</strain>
    </source>
</reference>
<dbReference type="EMBL" id="JAYJJR010000016">
    <property type="protein sequence ID" value="MEB3023451.1"/>
    <property type="molecule type" value="Genomic_DNA"/>
</dbReference>
<evidence type="ECO:0000313" key="2">
    <source>
        <dbReference type="EMBL" id="MEB3023451.1"/>
    </source>
</evidence>
<dbReference type="RefSeq" id="WP_329780450.1">
    <property type="nucleotide sequence ID" value="NZ_JAYJJR010000016.1"/>
</dbReference>
<evidence type="ECO:0000259" key="1">
    <source>
        <dbReference type="PROSITE" id="PS51459"/>
    </source>
</evidence>
<name>A0ABU5XME9_9MYCO</name>
<organism evidence="2 3">
    <name type="scientific">[Mycobacterium] crassicus</name>
    <dbReference type="NCBI Taxonomy" id="2872309"/>
    <lineage>
        <taxon>Bacteria</taxon>
        <taxon>Bacillati</taxon>
        <taxon>Actinomycetota</taxon>
        <taxon>Actinomycetes</taxon>
        <taxon>Mycobacteriales</taxon>
        <taxon>Mycobacteriaceae</taxon>
        <taxon>Mycolicibacter</taxon>
    </lineage>
</organism>